<dbReference type="EMBL" id="FNVO01000006">
    <property type="protein sequence ID" value="SEG52625.1"/>
    <property type="molecule type" value="Genomic_DNA"/>
</dbReference>
<dbReference type="Proteomes" id="UP000236723">
    <property type="component" value="Unassembled WGS sequence"/>
</dbReference>
<proteinExistence type="predicted"/>
<keyword evidence="3" id="KW-1185">Reference proteome</keyword>
<dbReference type="OrthoDB" id="3541350at2"/>
<dbReference type="Pfam" id="PF12728">
    <property type="entry name" value="HTH_17"/>
    <property type="match status" value="1"/>
</dbReference>
<reference evidence="3" key="1">
    <citation type="submission" date="2016-10" db="EMBL/GenBank/DDBJ databases">
        <authorList>
            <person name="Varghese N."/>
            <person name="Submissions S."/>
        </authorList>
    </citation>
    <scope>NUCLEOTIDE SEQUENCE [LARGE SCALE GENOMIC DNA]</scope>
    <source>
        <strain evidence="3">DSM 43163</strain>
    </source>
</reference>
<dbReference type="InterPro" id="IPR041657">
    <property type="entry name" value="HTH_17"/>
</dbReference>
<organism evidence="2 3">
    <name type="scientific">Thermomonospora echinospora</name>
    <dbReference type="NCBI Taxonomy" id="1992"/>
    <lineage>
        <taxon>Bacteria</taxon>
        <taxon>Bacillati</taxon>
        <taxon>Actinomycetota</taxon>
        <taxon>Actinomycetes</taxon>
        <taxon>Streptosporangiales</taxon>
        <taxon>Thermomonosporaceae</taxon>
        <taxon>Thermomonospora</taxon>
    </lineage>
</organism>
<name>A0A1H6AX38_9ACTN</name>
<dbReference type="RefSeq" id="WP_103938582.1">
    <property type="nucleotide sequence ID" value="NZ_FNVO01000006.1"/>
</dbReference>
<sequence>MKPFSDAELRALPCVVGVETAARALGISRTLAYQLAKEGDFPCQVIRIASTYRVATADLLRVLGVTREAPEDSEPVSRSAAG</sequence>
<dbReference type="AlphaFoldDB" id="A0A1H6AX38"/>
<gene>
    <name evidence="2" type="ORF">SAMN04489712_10643</name>
</gene>
<protein>
    <submittedName>
        <fullName evidence="2">Helix-turn-helix domain-containing protein</fullName>
    </submittedName>
</protein>
<accession>A0A1H6AX38</accession>
<feature type="domain" description="Helix-turn-helix" evidence="1">
    <location>
        <begin position="18"/>
        <end position="62"/>
    </location>
</feature>
<evidence type="ECO:0000313" key="3">
    <source>
        <dbReference type="Proteomes" id="UP000236723"/>
    </source>
</evidence>
<evidence type="ECO:0000259" key="1">
    <source>
        <dbReference type="Pfam" id="PF12728"/>
    </source>
</evidence>
<evidence type="ECO:0000313" key="2">
    <source>
        <dbReference type="EMBL" id="SEG52625.1"/>
    </source>
</evidence>